<dbReference type="Gene3D" id="3.40.50.300">
    <property type="entry name" value="P-loop containing nucleotide triphosphate hydrolases"/>
    <property type="match status" value="2"/>
</dbReference>
<dbReference type="SUPFAM" id="SSF52540">
    <property type="entry name" value="P-loop containing nucleoside triphosphate hydrolases"/>
    <property type="match status" value="2"/>
</dbReference>
<evidence type="ECO:0000256" key="4">
    <source>
        <dbReference type="ARBA" id="ARBA00022597"/>
    </source>
</evidence>
<keyword evidence="12" id="KW-1185">Reference proteome</keyword>
<comment type="subcellular location">
    <subcellularLocation>
        <location evidence="1">Cell membrane</location>
        <topology evidence="1">Peripheral membrane protein</topology>
    </subcellularLocation>
</comment>
<dbReference type="InterPro" id="IPR003439">
    <property type="entry name" value="ABC_transporter-like_ATP-bd"/>
</dbReference>
<proteinExistence type="predicted"/>
<dbReference type="Proteomes" id="UP000002318">
    <property type="component" value="Chromosome"/>
</dbReference>
<dbReference type="RefSeq" id="WP_013253628.1">
    <property type="nucleotide sequence ID" value="NC_014364.1"/>
</dbReference>
<evidence type="ECO:0000313" key="12">
    <source>
        <dbReference type="Proteomes" id="UP000002318"/>
    </source>
</evidence>
<dbReference type="GO" id="GO:0005886">
    <property type="term" value="C:plasma membrane"/>
    <property type="evidence" value="ECO:0007669"/>
    <property type="project" value="UniProtKB-SubCell"/>
</dbReference>
<evidence type="ECO:0000256" key="6">
    <source>
        <dbReference type="ARBA" id="ARBA00022741"/>
    </source>
</evidence>
<keyword evidence="3" id="KW-1003">Cell membrane</keyword>
<evidence type="ECO:0000313" key="11">
    <source>
        <dbReference type="EMBL" id="ADK80164.1"/>
    </source>
</evidence>
<keyword evidence="8" id="KW-1278">Translocase</keyword>
<dbReference type="InterPro" id="IPR017871">
    <property type="entry name" value="ABC_transporter-like_CS"/>
</dbReference>
<evidence type="ECO:0000256" key="9">
    <source>
        <dbReference type="ARBA" id="ARBA00023136"/>
    </source>
</evidence>
<dbReference type="CDD" id="cd03216">
    <property type="entry name" value="ABC_Carb_Monos_I"/>
    <property type="match status" value="1"/>
</dbReference>
<dbReference type="OrthoDB" id="9766104at2"/>
<dbReference type="PROSITE" id="PS00211">
    <property type="entry name" value="ABC_TRANSPORTER_1"/>
    <property type="match status" value="1"/>
</dbReference>
<evidence type="ECO:0000256" key="3">
    <source>
        <dbReference type="ARBA" id="ARBA00022475"/>
    </source>
</evidence>
<gene>
    <name evidence="11" type="ordered locus">Spirs_1031</name>
</gene>
<feature type="domain" description="ABC transporter" evidence="10">
    <location>
        <begin position="264"/>
        <end position="507"/>
    </location>
</feature>
<evidence type="ECO:0000256" key="7">
    <source>
        <dbReference type="ARBA" id="ARBA00022840"/>
    </source>
</evidence>
<sequence length="517" mass="56775">MAKQERDEIILQAKGIYKKYPGTIALSNVDFNVYRGKVNVLVGENGAGKSTLMKILAGVEQPSSGEIFLKSEQCRFFSPNDAADRGISIIYQEMNLFPNLNVSDNIFIAREKIKKGGRVDYDSQEEFTASLMKKLKQDIGPRVLVSSLRIGQQQIVEIAKALAQNAEILIMDEPTSALSTSEVDILFEMIDELKAHGVTIVYISHRLEELLQIGDYITVLRDGRLVTETTMASIDLQWIVKQMVGGEADEIFTGEAHALGDTILECKHIYLPREGEGYSVRDVSFELHAGEILGIYGLVGAGRSELLETLIGEHPEAAGEVYLKGEKIVSSTITGRIRDGFALIPEDRQREGLVPTMSVADNMTLASLFRLAIRGIHLRKRDEQEEVDHLIHEMSLKTAGSAVLVSSLSGGNQQKVVIGKSLLTQPQILLMDEPTRGIDVAAKGEVFSIMNRLAKQGLGIIFVTSEIRELRAISDRILVMSKGAVTGVFPREEASEEALVEASAVGHITTAVREGRN</sequence>
<keyword evidence="7" id="KW-0067">ATP-binding</keyword>
<dbReference type="EMBL" id="CP002116">
    <property type="protein sequence ID" value="ADK80164.1"/>
    <property type="molecule type" value="Genomic_DNA"/>
</dbReference>
<dbReference type="PANTHER" id="PTHR43790:SF3">
    <property type="entry name" value="D-ALLOSE IMPORT ATP-BINDING PROTEIN ALSA-RELATED"/>
    <property type="match status" value="1"/>
</dbReference>
<dbReference type="InterPro" id="IPR050107">
    <property type="entry name" value="ABC_carbohydrate_import_ATPase"/>
</dbReference>
<dbReference type="GO" id="GO:0016887">
    <property type="term" value="F:ATP hydrolysis activity"/>
    <property type="evidence" value="ECO:0007669"/>
    <property type="project" value="InterPro"/>
</dbReference>
<dbReference type="InterPro" id="IPR027417">
    <property type="entry name" value="P-loop_NTPase"/>
</dbReference>
<evidence type="ECO:0000256" key="5">
    <source>
        <dbReference type="ARBA" id="ARBA00022737"/>
    </source>
</evidence>
<dbReference type="SMART" id="SM00382">
    <property type="entry name" value="AAA"/>
    <property type="match status" value="2"/>
</dbReference>
<dbReference type="eggNOG" id="COG1129">
    <property type="taxonomic scope" value="Bacteria"/>
</dbReference>
<protein>
    <submittedName>
        <fullName evidence="11">ABC transporter related protein</fullName>
    </submittedName>
</protein>
<keyword evidence="5" id="KW-0677">Repeat</keyword>
<dbReference type="CDD" id="cd03215">
    <property type="entry name" value="ABC_Carb_Monos_II"/>
    <property type="match status" value="1"/>
</dbReference>
<feature type="domain" description="ABC transporter" evidence="10">
    <location>
        <begin position="11"/>
        <end position="247"/>
    </location>
</feature>
<organism evidence="11 12">
    <name type="scientific">Sediminispirochaeta smaragdinae (strain DSM 11293 / JCM 15392 / SEBR 4228)</name>
    <name type="common">Spirochaeta smaragdinae</name>
    <dbReference type="NCBI Taxonomy" id="573413"/>
    <lineage>
        <taxon>Bacteria</taxon>
        <taxon>Pseudomonadati</taxon>
        <taxon>Spirochaetota</taxon>
        <taxon>Spirochaetia</taxon>
        <taxon>Spirochaetales</taxon>
        <taxon>Spirochaetaceae</taxon>
        <taxon>Sediminispirochaeta</taxon>
    </lineage>
</organism>
<dbReference type="FunFam" id="3.40.50.300:FF:000127">
    <property type="entry name" value="Ribose import ATP-binding protein RbsA"/>
    <property type="match status" value="1"/>
</dbReference>
<dbReference type="Pfam" id="PF00005">
    <property type="entry name" value="ABC_tran"/>
    <property type="match status" value="2"/>
</dbReference>
<evidence type="ECO:0000259" key="10">
    <source>
        <dbReference type="PROSITE" id="PS50893"/>
    </source>
</evidence>
<dbReference type="GO" id="GO:0005524">
    <property type="term" value="F:ATP binding"/>
    <property type="evidence" value="ECO:0007669"/>
    <property type="project" value="UniProtKB-KW"/>
</dbReference>
<reference evidence="11 12" key="1">
    <citation type="journal article" date="2010" name="Stand. Genomic Sci.">
        <title>Complete genome sequence of Spirochaeta smaragdinae type strain (SEBR 4228).</title>
        <authorList>
            <person name="Mavromatis K."/>
            <person name="Yasawong M."/>
            <person name="Chertkov O."/>
            <person name="Lapidus A."/>
            <person name="Lucas S."/>
            <person name="Nolan M."/>
            <person name="Del Rio T.G."/>
            <person name="Tice H."/>
            <person name="Cheng J.F."/>
            <person name="Pitluck S."/>
            <person name="Liolios K."/>
            <person name="Ivanova N."/>
            <person name="Tapia R."/>
            <person name="Han C."/>
            <person name="Bruce D."/>
            <person name="Goodwin L."/>
            <person name="Pati A."/>
            <person name="Chen A."/>
            <person name="Palaniappan K."/>
            <person name="Land M."/>
            <person name="Hauser L."/>
            <person name="Chang Y.J."/>
            <person name="Jeffries C.D."/>
            <person name="Detter J.C."/>
            <person name="Rohde M."/>
            <person name="Brambilla E."/>
            <person name="Spring S."/>
            <person name="Goker M."/>
            <person name="Sikorski J."/>
            <person name="Woyke T."/>
            <person name="Bristow J."/>
            <person name="Eisen J.A."/>
            <person name="Markowitz V."/>
            <person name="Hugenholtz P."/>
            <person name="Klenk H.P."/>
            <person name="Kyrpides N.C."/>
        </authorList>
    </citation>
    <scope>NUCLEOTIDE SEQUENCE [LARGE SCALE GENOMIC DNA]</scope>
    <source>
        <strain evidence="12">DSM 11293 / JCM 15392 / SEBR 4228</strain>
    </source>
</reference>
<accession>E1RCT4</accession>
<keyword evidence="9" id="KW-0472">Membrane</keyword>
<dbReference type="PANTHER" id="PTHR43790">
    <property type="entry name" value="CARBOHYDRATE TRANSPORT ATP-BINDING PROTEIN MG119-RELATED"/>
    <property type="match status" value="1"/>
</dbReference>
<dbReference type="HOGENOM" id="CLU_000604_92_2_12"/>
<evidence type="ECO:0000256" key="8">
    <source>
        <dbReference type="ARBA" id="ARBA00022967"/>
    </source>
</evidence>
<keyword evidence="2" id="KW-0813">Transport</keyword>
<name>E1RCT4_SEDSS</name>
<keyword evidence="4" id="KW-0762">Sugar transport</keyword>
<dbReference type="InterPro" id="IPR003593">
    <property type="entry name" value="AAA+_ATPase"/>
</dbReference>
<keyword evidence="6" id="KW-0547">Nucleotide-binding</keyword>
<dbReference type="PROSITE" id="PS50893">
    <property type="entry name" value="ABC_TRANSPORTER_2"/>
    <property type="match status" value="2"/>
</dbReference>
<evidence type="ECO:0000256" key="2">
    <source>
        <dbReference type="ARBA" id="ARBA00022448"/>
    </source>
</evidence>
<dbReference type="STRING" id="573413.Spirs_1031"/>
<dbReference type="AlphaFoldDB" id="E1RCT4"/>
<dbReference type="KEGG" id="ssm:Spirs_1031"/>
<evidence type="ECO:0000256" key="1">
    <source>
        <dbReference type="ARBA" id="ARBA00004202"/>
    </source>
</evidence>